<evidence type="ECO:0000256" key="11">
    <source>
        <dbReference type="SAM" id="MobiDB-lite"/>
    </source>
</evidence>
<dbReference type="GO" id="GO:0034198">
    <property type="term" value="P:cellular response to amino acid starvation"/>
    <property type="evidence" value="ECO:0007669"/>
    <property type="project" value="TreeGrafter"/>
</dbReference>
<reference evidence="13" key="1">
    <citation type="submission" date="2022-11" db="UniProtKB">
        <authorList>
            <consortium name="WormBaseParasite"/>
        </authorList>
    </citation>
    <scope>IDENTIFICATION</scope>
</reference>
<keyword evidence="9" id="KW-0539">Nucleus</keyword>
<dbReference type="GO" id="GO:1904263">
    <property type="term" value="P:positive regulation of TORC1 signaling"/>
    <property type="evidence" value="ECO:0007669"/>
    <property type="project" value="TreeGrafter"/>
</dbReference>
<evidence type="ECO:0000256" key="1">
    <source>
        <dbReference type="ARBA" id="ARBA00004259"/>
    </source>
</evidence>
<dbReference type="Gene3D" id="2.130.10.10">
    <property type="entry name" value="YVTN repeat-like/Quinoprotein amine dehydrogenase"/>
    <property type="match status" value="1"/>
</dbReference>
<evidence type="ECO:0000256" key="8">
    <source>
        <dbReference type="ARBA" id="ARBA00023228"/>
    </source>
</evidence>
<dbReference type="GO" id="GO:0015031">
    <property type="term" value="P:protein transport"/>
    <property type="evidence" value="ECO:0007669"/>
    <property type="project" value="UniProtKB-KW"/>
</dbReference>
<dbReference type="Proteomes" id="UP000887566">
    <property type="component" value="Unplaced"/>
</dbReference>
<keyword evidence="7" id="KW-0653">Protein transport</keyword>
<dbReference type="PANTHER" id="PTHR11024:SF3">
    <property type="entry name" value="NUCLEOPORIN SEH1"/>
    <property type="match status" value="1"/>
</dbReference>
<dbReference type="GO" id="GO:0031080">
    <property type="term" value="C:nuclear pore outer ring"/>
    <property type="evidence" value="ECO:0007669"/>
    <property type="project" value="TreeGrafter"/>
</dbReference>
<keyword evidence="8" id="KW-0458">Lysosome</keyword>
<dbReference type="WBParaSite" id="PSAMB.scaffold39size102378.g3538.t1">
    <property type="protein sequence ID" value="PSAMB.scaffold39size102378.g3538.t1"/>
    <property type="gene ID" value="PSAMB.scaffold39size102378.g3538"/>
</dbReference>
<accession>A0A914WFS4</accession>
<dbReference type="PROSITE" id="PS00678">
    <property type="entry name" value="WD_REPEATS_1"/>
    <property type="match status" value="1"/>
</dbReference>
<proteinExistence type="inferred from homology"/>
<keyword evidence="12" id="KW-1185">Reference proteome</keyword>
<dbReference type="SUPFAM" id="SSF50978">
    <property type="entry name" value="WD40 repeat-like"/>
    <property type="match status" value="1"/>
</dbReference>
<keyword evidence="4" id="KW-0813">Transport</keyword>
<feature type="region of interest" description="Disordered" evidence="11">
    <location>
        <begin position="91"/>
        <end position="113"/>
    </location>
</feature>
<evidence type="ECO:0000256" key="3">
    <source>
        <dbReference type="ARBA" id="ARBA00010102"/>
    </source>
</evidence>
<comment type="subcellular location">
    <subcellularLocation>
        <location evidence="2">Lysosome</location>
    </subcellularLocation>
    <subcellularLocation>
        <location evidence="1">Nucleus envelope</location>
    </subcellularLocation>
</comment>
<dbReference type="InterPro" id="IPR036322">
    <property type="entry name" value="WD40_repeat_dom_sf"/>
</dbReference>
<keyword evidence="6" id="KW-0677">Repeat</keyword>
<evidence type="ECO:0000256" key="5">
    <source>
        <dbReference type="ARBA" id="ARBA00022574"/>
    </source>
</evidence>
<evidence type="ECO:0000256" key="2">
    <source>
        <dbReference type="ARBA" id="ARBA00004371"/>
    </source>
</evidence>
<dbReference type="InterPro" id="IPR019775">
    <property type="entry name" value="WD40_repeat_CS"/>
</dbReference>
<evidence type="ECO:0000256" key="10">
    <source>
        <dbReference type="PROSITE-ProRule" id="PRU00221"/>
    </source>
</evidence>
<feature type="repeat" description="WD" evidence="10">
    <location>
        <begin position="9"/>
        <end position="43"/>
    </location>
</feature>
<protein>
    <submittedName>
        <fullName evidence="13">SEH1L</fullName>
    </submittedName>
</protein>
<dbReference type="AlphaFoldDB" id="A0A914WFS4"/>
<dbReference type="InterPro" id="IPR037363">
    <property type="entry name" value="Sec13/Seh1_fam"/>
</dbReference>
<sequence length="239" mass="27057">MSFSSKQIFHEHKDLVHHVAYDFHGKRIATCSSDQSVTVWDLNQNGVWVRSSSWKTHGGPVWKVIWAHPEFGQILATCSFDRSAHIWEEVVSDNDPERQGGRSQQKSGPTTHWKKRTALVDSRSNVTDIKFAPRHLGLMLATASAQGVVRIYEAPDIMDLARWNLCQDFSVSRYRCSCVSWSSSRFHAPLIGSIHPTTCVITVDRSWTLIISLGRVHTLSSLLGDAFSRRPWLISLTPF</sequence>
<dbReference type="InterPro" id="IPR015943">
    <property type="entry name" value="WD40/YVTN_repeat-like_dom_sf"/>
</dbReference>
<evidence type="ECO:0000256" key="4">
    <source>
        <dbReference type="ARBA" id="ARBA00022448"/>
    </source>
</evidence>
<dbReference type="SMART" id="SM00320">
    <property type="entry name" value="WD40"/>
    <property type="match status" value="3"/>
</dbReference>
<comment type="similarity">
    <text evidence="3">Belongs to the WD repeat SEC13 family.</text>
</comment>
<dbReference type="GO" id="GO:0005198">
    <property type="term" value="F:structural molecule activity"/>
    <property type="evidence" value="ECO:0007669"/>
    <property type="project" value="InterPro"/>
</dbReference>
<dbReference type="InterPro" id="IPR001680">
    <property type="entry name" value="WD40_rpt"/>
</dbReference>
<evidence type="ECO:0000313" key="12">
    <source>
        <dbReference type="Proteomes" id="UP000887566"/>
    </source>
</evidence>
<dbReference type="PROSITE" id="PS50294">
    <property type="entry name" value="WD_REPEATS_REGION"/>
    <property type="match status" value="1"/>
</dbReference>
<evidence type="ECO:0000256" key="7">
    <source>
        <dbReference type="ARBA" id="ARBA00022927"/>
    </source>
</evidence>
<dbReference type="GO" id="GO:0005764">
    <property type="term" value="C:lysosome"/>
    <property type="evidence" value="ECO:0007669"/>
    <property type="project" value="UniProtKB-SubCell"/>
</dbReference>
<evidence type="ECO:0000313" key="13">
    <source>
        <dbReference type="WBParaSite" id="PSAMB.scaffold39size102378.g3538.t1"/>
    </source>
</evidence>
<evidence type="ECO:0000256" key="6">
    <source>
        <dbReference type="ARBA" id="ARBA00022737"/>
    </source>
</evidence>
<dbReference type="PANTHER" id="PTHR11024">
    <property type="entry name" value="NUCLEAR PORE COMPLEX PROTEIN SEC13 / SEH1 FAMILY MEMBER"/>
    <property type="match status" value="1"/>
</dbReference>
<dbReference type="Pfam" id="PF00400">
    <property type="entry name" value="WD40"/>
    <property type="match status" value="2"/>
</dbReference>
<evidence type="ECO:0000256" key="9">
    <source>
        <dbReference type="ARBA" id="ARBA00023242"/>
    </source>
</evidence>
<feature type="compositionally biased region" description="Polar residues" evidence="11">
    <location>
        <begin position="101"/>
        <end position="110"/>
    </location>
</feature>
<keyword evidence="5 10" id="KW-0853">WD repeat</keyword>
<name>A0A914WFS4_9BILA</name>
<dbReference type="PROSITE" id="PS50082">
    <property type="entry name" value="WD_REPEATS_2"/>
    <property type="match status" value="1"/>
</dbReference>
<organism evidence="12 13">
    <name type="scientific">Plectus sambesii</name>
    <dbReference type="NCBI Taxonomy" id="2011161"/>
    <lineage>
        <taxon>Eukaryota</taxon>
        <taxon>Metazoa</taxon>
        <taxon>Ecdysozoa</taxon>
        <taxon>Nematoda</taxon>
        <taxon>Chromadorea</taxon>
        <taxon>Plectida</taxon>
        <taxon>Plectina</taxon>
        <taxon>Plectoidea</taxon>
        <taxon>Plectidae</taxon>
        <taxon>Plectus</taxon>
    </lineage>
</organism>
<dbReference type="GO" id="GO:0035859">
    <property type="term" value="C:Seh1-associated complex"/>
    <property type="evidence" value="ECO:0007669"/>
    <property type="project" value="TreeGrafter"/>
</dbReference>